<comment type="caution">
    <text evidence="2">The sequence shown here is derived from an EMBL/GenBank/DDBJ whole genome shotgun (WGS) entry which is preliminary data.</text>
</comment>
<evidence type="ECO:0008006" key="4">
    <source>
        <dbReference type="Google" id="ProtNLM"/>
    </source>
</evidence>
<feature type="signal peptide" evidence="1">
    <location>
        <begin position="1"/>
        <end position="23"/>
    </location>
</feature>
<dbReference type="EMBL" id="BMFP01000003">
    <property type="protein sequence ID" value="GGG16213.1"/>
    <property type="molecule type" value="Genomic_DNA"/>
</dbReference>
<dbReference type="Proteomes" id="UP000634043">
    <property type="component" value="Unassembled WGS sequence"/>
</dbReference>
<feature type="chain" id="PRO_5045082210" description="DUF3575 domain-containing protein" evidence="1">
    <location>
        <begin position="24"/>
        <end position="160"/>
    </location>
</feature>
<keyword evidence="1" id="KW-0732">Signal</keyword>
<protein>
    <recommendedName>
        <fullName evidence="4">DUF3575 domain-containing protein</fullName>
    </recommendedName>
</protein>
<proteinExistence type="predicted"/>
<dbReference type="RefSeq" id="WP_188501463.1">
    <property type="nucleotide sequence ID" value="NZ_BMFP01000003.1"/>
</dbReference>
<name>A0ABQ1W6K1_9BACT</name>
<keyword evidence="3" id="KW-1185">Reference proteome</keyword>
<evidence type="ECO:0000313" key="2">
    <source>
        <dbReference type="EMBL" id="GGG16213.1"/>
    </source>
</evidence>
<gene>
    <name evidence="2" type="ORF">GCM10011323_20710</name>
</gene>
<organism evidence="2 3">
    <name type="scientific">Pontibacter amylolyticus</name>
    <dbReference type="NCBI Taxonomy" id="1424080"/>
    <lineage>
        <taxon>Bacteria</taxon>
        <taxon>Pseudomonadati</taxon>
        <taxon>Bacteroidota</taxon>
        <taxon>Cytophagia</taxon>
        <taxon>Cytophagales</taxon>
        <taxon>Hymenobacteraceae</taxon>
        <taxon>Pontibacter</taxon>
    </lineage>
</organism>
<reference evidence="3" key="1">
    <citation type="journal article" date="2019" name="Int. J. Syst. Evol. Microbiol.">
        <title>The Global Catalogue of Microorganisms (GCM) 10K type strain sequencing project: providing services to taxonomists for standard genome sequencing and annotation.</title>
        <authorList>
            <consortium name="The Broad Institute Genomics Platform"/>
            <consortium name="The Broad Institute Genome Sequencing Center for Infectious Disease"/>
            <person name="Wu L."/>
            <person name="Ma J."/>
        </authorList>
    </citation>
    <scope>NUCLEOTIDE SEQUENCE [LARGE SCALE GENOMIC DNA]</scope>
    <source>
        <strain evidence="3">CGMCC 1.12749</strain>
    </source>
</reference>
<evidence type="ECO:0000256" key="1">
    <source>
        <dbReference type="SAM" id="SignalP"/>
    </source>
</evidence>
<evidence type="ECO:0000313" key="3">
    <source>
        <dbReference type="Proteomes" id="UP000634043"/>
    </source>
</evidence>
<accession>A0ABQ1W6K1</accession>
<sequence>MKTYLLLLLLGLSSVLNFAFAQAGGEIIVQKKGLGFAYYQHGNQISKKQLLHILDQHPEARQELQKGQRNSFPATALTYAGGLLISYPMSRKLTGYQPNWLVSGAGASLLTFSIPFAGAKMKRGHQAIYVYNEGLRYAKRPDKDLRVGYAYNRASLVFTF</sequence>